<evidence type="ECO:0000313" key="3">
    <source>
        <dbReference type="EMBL" id="CAI9919294.1"/>
    </source>
</evidence>
<keyword evidence="5" id="KW-1185">Reference proteome</keyword>
<comment type="caution">
    <text evidence="3">The sequence shown here is derived from an EMBL/GenBank/DDBJ whole genome shotgun (WGS) entry which is preliminary data.</text>
</comment>
<protein>
    <submittedName>
        <fullName evidence="3">Ig-like domain-containing protein</fullName>
    </submittedName>
    <submittedName>
        <fullName evidence="4">Ig-like_domain-containing protein</fullName>
    </submittedName>
</protein>
<evidence type="ECO:0000256" key="1">
    <source>
        <dbReference type="ARBA" id="ARBA00022614"/>
    </source>
</evidence>
<organism evidence="3">
    <name type="scientific">Hexamita inflata</name>
    <dbReference type="NCBI Taxonomy" id="28002"/>
    <lineage>
        <taxon>Eukaryota</taxon>
        <taxon>Metamonada</taxon>
        <taxon>Diplomonadida</taxon>
        <taxon>Hexamitidae</taxon>
        <taxon>Hexamitinae</taxon>
        <taxon>Hexamita</taxon>
    </lineage>
</organism>
<dbReference type="SMART" id="SM00365">
    <property type="entry name" value="LRR_SD22"/>
    <property type="match status" value="4"/>
</dbReference>
<dbReference type="AlphaFoldDB" id="A0AA86NGG0"/>
<keyword evidence="1" id="KW-0433">Leucine-rich repeat</keyword>
<reference evidence="4 5" key="2">
    <citation type="submission" date="2024-07" db="EMBL/GenBank/DDBJ databases">
        <authorList>
            <person name="Akdeniz Z."/>
        </authorList>
    </citation>
    <scope>NUCLEOTIDE SEQUENCE [LARGE SCALE GENOMIC DNA]</scope>
</reference>
<dbReference type="InterPro" id="IPR001611">
    <property type="entry name" value="Leu-rich_rpt"/>
</dbReference>
<gene>
    <name evidence="4" type="ORF">HINF_LOCUS4507</name>
    <name evidence="3" type="ORF">HINF_LOCUS6939</name>
</gene>
<dbReference type="InterPro" id="IPR050836">
    <property type="entry name" value="SDS22/Internalin_LRR"/>
</dbReference>
<dbReference type="PROSITE" id="PS51450">
    <property type="entry name" value="LRR"/>
    <property type="match status" value="5"/>
</dbReference>
<dbReference type="EMBL" id="CATOUU010000171">
    <property type="protein sequence ID" value="CAI9919294.1"/>
    <property type="molecule type" value="Genomic_DNA"/>
</dbReference>
<reference evidence="3" key="1">
    <citation type="submission" date="2023-06" db="EMBL/GenBank/DDBJ databases">
        <authorList>
            <person name="Kurt Z."/>
        </authorList>
    </citation>
    <scope>NUCLEOTIDE SEQUENCE</scope>
</reference>
<name>A0AA86NGG0_9EUKA</name>
<keyword evidence="2" id="KW-0677">Repeat</keyword>
<dbReference type="PANTHER" id="PTHR46652">
    <property type="entry name" value="LEUCINE-RICH REPEAT AND IQ DOMAIN-CONTAINING PROTEIN 1-RELATED"/>
    <property type="match status" value="1"/>
</dbReference>
<evidence type="ECO:0000313" key="4">
    <source>
        <dbReference type="EMBL" id="CAL5977854.1"/>
    </source>
</evidence>
<dbReference type="Gene3D" id="3.80.10.10">
    <property type="entry name" value="Ribonuclease Inhibitor"/>
    <property type="match status" value="2"/>
</dbReference>
<dbReference type="SUPFAM" id="SSF52058">
    <property type="entry name" value="L domain-like"/>
    <property type="match status" value="1"/>
</dbReference>
<dbReference type="Pfam" id="PF12799">
    <property type="entry name" value="LRR_4"/>
    <property type="match status" value="1"/>
</dbReference>
<dbReference type="InterPro" id="IPR025875">
    <property type="entry name" value="Leu-rich_rpt_4"/>
</dbReference>
<proteinExistence type="predicted"/>
<accession>A0AA86NGG0</accession>
<dbReference type="EMBL" id="CAXDID020000008">
    <property type="protein sequence ID" value="CAL5977854.1"/>
    <property type="molecule type" value="Genomic_DNA"/>
</dbReference>
<evidence type="ECO:0000256" key="2">
    <source>
        <dbReference type="ARBA" id="ARBA00022737"/>
    </source>
</evidence>
<dbReference type="PANTHER" id="PTHR46652:SF3">
    <property type="entry name" value="LEUCINE-RICH REPEAT-CONTAINING PROTEIN 9"/>
    <property type="match status" value="1"/>
</dbReference>
<evidence type="ECO:0000313" key="5">
    <source>
        <dbReference type="Proteomes" id="UP001642409"/>
    </source>
</evidence>
<sequence length="288" mass="33896">MQSTENQLEQQHLQELQNQKIQRYQQSVKQGKLVIRDDGELRLDYINNLNIQQLIIEECKFVHQLDNDIIKQIHIDCCDIQTLQYFNLKNLEVLVIQEIFWKPKIDLDYIVNFPKLKELTASCSQWNLSFLNPCLNQLTKLDLQFNRIYDISGLQQLTNLLYINLSKNLITDVSPLKNLKKLTYLNLFQNKVEEIQSLEYLVNLKYFNIRENNNLVNIMFQRDSYQLHALKNISVLSTLKNLAILNISSNEISDISTLSTHTSLWQLNISYNPINNISELKIQLKLPN</sequence>
<dbReference type="InterPro" id="IPR032675">
    <property type="entry name" value="LRR_dom_sf"/>
</dbReference>
<dbReference type="Proteomes" id="UP001642409">
    <property type="component" value="Unassembled WGS sequence"/>
</dbReference>